<dbReference type="Proteomes" id="UP000469011">
    <property type="component" value="Unassembled WGS sequence"/>
</dbReference>
<dbReference type="InterPro" id="IPR025538">
    <property type="entry name" value="DUF4424"/>
</dbReference>
<evidence type="ECO:0000313" key="3">
    <source>
        <dbReference type="EMBL" id="NDW07008.1"/>
    </source>
</evidence>
<dbReference type="RefSeq" id="WP_163465469.1">
    <property type="nucleotide sequence ID" value="NZ_JAAAMG010000023.1"/>
</dbReference>
<feature type="signal peptide" evidence="1">
    <location>
        <begin position="1"/>
        <end position="21"/>
    </location>
</feature>
<proteinExistence type="predicted"/>
<evidence type="ECO:0000313" key="4">
    <source>
        <dbReference type="Proteomes" id="UP000469011"/>
    </source>
</evidence>
<reference evidence="3 4" key="1">
    <citation type="submission" date="2020-01" db="EMBL/GenBank/DDBJ databases">
        <title>Jiella pacifica sp. nov.</title>
        <authorList>
            <person name="Xue Z."/>
            <person name="Zhu S."/>
            <person name="Chen J."/>
            <person name="Yang J."/>
        </authorList>
    </citation>
    <scope>NUCLEOTIDE SEQUENCE [LARGE SCALE GENOMIC DNA]</scope>
    <source>
        <strain evidence="3 4">40Bstr34</strain>
    </source>
</reference>
<organism evidence="3 4">
    <name type="scientific">Jiella pacifica</name>
    <dbReference type="NCBI Taxonomy" id="2696469"/>
    <lineage>
        <taxon>Bacteria</taxon>
        <taxon>Pseudomonadati</taxon>
        <taxon>Pseudomonadota</taxon>
        <taxon>Alphaproteobacteria</taxon>
        <taxon>Hyphomicrobiales</taxon>
        <taxon>Aurantimonadaceae</taxon>
        <taxon>Jiella</taxon>
    </lineage>
</organism>
<gene>
    <name evidence="3" type="ORF">GTK09_21570</name>
</gene>
<dbReference type="Pfam" id="PF14415">
    <property type="entry name" value="DUF4424"/>
    <property type="match status" value="1"/>
</dbReference>
<evidence type="ECO:0000256" key="1">
    <source>
        <dbReference type="SAM" id="SignalP"/>
    </source>
</evidence>
<protein>
    <submittedName>
        <fullName evidence="3">DUF4424 domain-containing protein</fullName>
    </submittedName>
</protein>
<feature type="chain" id="PRO_5026786160" evidence="1">
    <location>
        <begin position="22"/>
        <end position="336"/>
    </location>
</feature>
<dbReference type="EMBL" id="JAAAMG010000023">
    <property type="protein sequence ID" value="NDW07008.1"/>
    <property type="molecule type" value="Genomic_DNA"/>
</dbReference>
<keyword evidence="4" id="KW-1185">Reference proteome</keyword>
<evidence type="ECO:0000259" key="2">
    <source>
        <dbReference type="Pfam" id="PF14415"/>
    </source>
</evidence>
<name>A0A6N9TDQ9_9HYPH</name>
<feature type="domain" description="DUF4424" evidence="2">
    <location>
        <begin position="21"/>
        <end position="328"/>
    </location>
</feature>
<accession>A0A6N9TDQ9</accession>
<sequence length="336" mass="36482">MPFRGFVSAILLFVAAGPALANDSTANFAAGGLVLTKTDAIEMRREDLSISLDRITVDYEFVNVSDAPVTTTVAFPLPDLAIDPYGGNVHLPSDDPDDPFLFETRVDGKPVEMTIDRAALHDGKIITERLEKLGIPLAPFGGTVVAALDALPEAEQQALVKDGIATVEEYDAGKGWERHLAPLWSIRLAYHWEQTFPPGATVKVAHSYKPSVASFVATDVGASYFSPEETREFNARYCIEDDIVRAVKKAEAALGPDGGVTYQDSKIDYVLTTGSNWAKPIGTFRLVVDKGAPKNLVSFCASGVKKIAPTKFEVVYRDFLPKEDLHVLILVAPTEE</sequence>
<dbReference type="Gene3D" id="2.60.40.3680">
    <property type="match status" value="1"/>
</dbReference>
<dbReference type="AlphaFoldDB" id="A0A6N9TDQ9"/>
<comment type="caution">
    <text evidence="3">The sequence shown here is derived from an EMBL/GenBank/DDBJ whole genome shotgun (WGS) entry which is preliminary data.</text>
</comment>
<keyword evidence="1" id="KW-0732">Signal</keyword>